<dbReference type="GO" id="GO:0003676">
    <property type="term" value="F:nucleic acid binding"/>
    <property type="evidence" value="ECO:0007669"/>
    <property type="project" value="InterPro"/>
</dbReference>
<name>A0A173LNW7_9ACTN</name>
<dbReference type="Gene3D" id="1.10.3380.30">
    <property type="match status" value="1"/>
</dbReference>
<evidence type="ECO:0000256" key="3">
    <source>
        <dbReference type="ARBA" id="ARBA00022806"/>
    </source>
</evidence>
<accession>A0A173LNW7</accession>
<reference evidence="9 10" key="1">
    <citation type="submission" date="2016-06" db="EMBL/GenBank/DDBJ databases">
        <title>Complete genome sequence of a saline-alkali tolerant type strain Dietzia timorensis ID05-A0528T.</title>
        <authorList>
            <person name="Wu X."/>
        </authorList>
    </citation>
    <scope>NUCLEOTIDE SEQUENCE [LARGE SCALE GENOMIC DNA]</scope>
    <source>
        <strain evidence="9 10">ID05-A0528</strain>
    </source>
</reference>
<dbReference type="InterPro" id="IPR014001">
    <property type="entry name" value="Helicase_ATP-bd"/>
</dbReference>
<keyword evidence="10" id="KW-1185">Reference proteome</keyword>
<evidence type="ECO:0000256" key="1">
    <source>
        <dbReference type="ARBA" id="ARBA00022741"/>
    </source>
</evidence>
<dbReference type="PROSITE" id="PS51192">
    <property type="entry name" value="HELICASE_ATP_BIND_1"/>
    <property type="match status" value="1"/>
</dbReference>
<proteinExistence type="predicted"/>
<keyword evidence="4" id="KW-0067">ATP-binding</keyword>
<gene>
    <name evidence="9" type="ORF">BJL86_1625</name>
</gene>
<organism evidence="9 10">
    <name type="scientific">Dietzia timorensis</name>
    <dbReference type="NCBI Taxonomy" id="499555"/>
    <lineage>
        <taxon>Bacteria</taxon>
        <taxon>Bacillati</taxon>
        <taxon>Actinomycetota</taxon>
        <taxon>Actinomycetes</taxon>
        <taxon>Mycobacteriales</taxon>
        <taxon>Dietziaceae</taxon>
        <taxon>Dietzia</taxon>
    </lineage>
</organism>
<dbReference type="PANTHER" id="PTHR12131">
    <property type="entry name" value="ATP-DEPENDENT RNA AND DNA HELICASE"/>
    <property type="match status" value="1"/>
</dbReference>
<feature type="domain" description="Helicase ATP-binding" evidence="7">
    <location>
        <begin position="42"/>
        <end position="200"/>
    </location>
</feature>
<protein>
    <submittedName>
        <fullName evidence="9">Putative helicase HelY</fullName>
    </submittedName>
</protein>
<dbReference type="InterPro" id="IPR011545">
    <property type="entry name" value="DEAD/DEAH_box_helicase_dom"/>
</dbReference>
<keyword evidence="3 9" id="KW-0347">Helicase</keyword>
<dbReference type="Pfam" id="PF00270">
    <property type="entry name" value="DEAD"/>
    <property type="match status" value="1"/>
</dbReference>
<feature type="coiled-coil region" evidence="5">
    <location>
        <begin position="515"/>
        <end position="542"/>
    </location>
</feature>
<dbReference type="GO" id="GO:0016787">
    <property type="term" value="F:hydrolase activity"/>
    <property type="evidence" value="ECO:0007669"/>
    <property type="project" value="UniProtKB-KW"/>
</dbReference>
<dbReference type="SMART" id="SM00490">
    <property type="entry name" value="HELICc"/>
    <property type="match status" value="1"/>
</dbReference>
<evidence type="ECO:0000313" key="10">
    <source>
        <dbReference type="Proteomes" id="UP000186104"/>
    </source>
</evidence>
<evidence type="ECO:0000256" key="4">
    <source>
        <dbReference type="ARBA" id="ARBA00022840"/>
    </source>
</evidence>
<dbReference type="GO" id="GO:0055087">
    <property type="term" value="C:Ski complex"/>
    <property type="evidence" value="ECO:0007669"/>
    <property type="project" value="TreeGrafter"/>
</dbReference>
<dbReference type="GO" id="GO:0004386">
    <property type="term" value="F:helicase activity"/>
    <property type="evidence" value="ECO:0007669"/>
    <property type="project" value="UniProtKB-KW"/>
</dbReference>
<dbReference type="AlphaFoldDB" id="A0A173LNW7"/>
<keyword evidence="1" id="KW-0547">Nucleotide-binding</keyword>
<feature type="region of interest" description="Disordered" evidence="6">
    <location>
        <begin position="1"/>
        <end position="20"/>
    </location>
</feature>
<evidence type="ECO:0000256" key="6">
    <source>
        <dbReference type="SAM" id="MobiDB-lite"/>
    </source>
</evidence>
<evidence type="ECO:0000256" key="2">
    <source>
        <dbReference type="ARBA" id="ARBA00022801"/>
    </source>
</evidence>
<keyword evidence="5" id="KW-0175">Coiled coil</keyword>
<dbReference type="InterPro" id="IPR058621">
    <property type="entry name" value="SH3_HelY"/>
</dbReference>
<dbReference type="GO" id="GO:0070478">
    <property type="term" value="P:nuclear-transcribed mRNA catabolic process, 3'-5' exonucleolytic nonsense-mediated decay"/>
    <property type="evidence" value="ECO:0007669"/>
    <property type="project" value="TreeGrafter"/>
</dbReference>
<dbReference type="Proteomes" id="UP000186104">
    <property type="component" value="Chromosome"/>
</dbReference>
<dbReference type="EMBL" id="CP015961">
    <property type="protein sequence ID" value="ANI92402.1"/>
    <property type="molecule type" value="Genomic_DNA"/>
</dbReference>
<dbReference type="PANTHER" id="PTHR12131:SF1">
    <property type="entry name" value="ATP-DEPENDENT RNA HELICASE SUPV3L1, MITOCHONDRIAL-RELATED"/>
    <property type="match status" value="1"/>
</dbReference>
<evidence type="ECO:0000259" key="7">
    <source>
        <dbReference type="PROSITE" id="PS51192"/>
    </source>
</evidence>
<dbReference type="SMART" id="SM01142">
    <property type="entry name" value="DSHCT"/>
    <property type="match status" value="1"/>
</dbReference>
<dbReference type="Pfam" id="PF08148">
    <property type="entry name" value="DSHCT"/>
    <property type="match status" value="1"/>
</dbReference>
<dbReference type="InterPro" id="IPR027417">
    <property type="entry name" value="P-loop_NTPase"/>
</dbReference>
<dbReference type="Pfam" id="PF26090">
    <property type="entry name" value="SH3_HelY"/>
    <property type="match status" value="1"/>
</dbReference>
<dbReference type="SMART" id="SM00487">
    <property type="entry name" value="DEXDc"/>
    <property type="match status" value="1"/>
</dbReference>
<keyword evidence="2" id="KW-0378">Hydrolase</keyword>
<dbReference type="InterPro" id="IPR012961">
    <property type="entry name" value="Ski2/MTR4_C"/>
</dbReference>
<dbReference type="KEGG" id="dtm:BJL86_1625"/>
<dbReference type="InterPro" id="IPR001650">
    <property type="entry name" value="Helicase_C-like"/>
</dbReference>
<evidence type="ECO:0000256" key="5">
    <source>
        <dbReference type="SAM" id="Coils"/>
    </source>
</evidence>
<dbReference type="InterPro" id="IPR050699">
    <property type="entry name" value="RNA-DNA_Helicase"/>
</dbReference>
<dbReference type="SUPFAM" id="SSF52540">
    <property type="entry name" value="P-loop containing nucleoside triphosphate hydrolases"/>
    <property type="match status" value="1"/>
</dbReference>
<dbReference type="PROSITE" id="PS51194">
    <property type="entry name" value="HELICASE_CTER"/>
    <property type="match status" value="1"/>
</dbReference>
<dbReference type="Gene3D" id="3.40.50.300">
    <property type="entry name" value="P-loop containing nucleotide triphosphate hydrolases"/>
    <property type="match status" value="2"/>
</dbReference>
<dbReference type="STRING" id="499555.BJL86_1625"/>
<evidence type="ECO:0000259" key="8">
    <source>
        <dbReference type="PROSITE" id="PS51194"/>
    </source>
</evidence>
<evidence type="ECO:0000313" key="9">
    <source>
        <dbReference type="EMBL" id="ANI92402.1"/>
    </source>
</evidence>
<dbReference type="GO" id="GO:0005524">
    <property type="term" value="F:ATP binding"/>
    <property type="evidence" value="ECO:0007669"/>
    <property type="project" value="UniProtKB-KW"/>
</dbReference>
<sequence>MTNSSSAGSATEGPDSIESRPLLTSFLTASNVRPDEFQQQAFDALDDERDVLVSAPTGSGKTLIGEYAAHRALARGGTCVYTTPIKALSNQKFRQFRSRFGTDAVGLLTGDHSINPDADVVVMTTEVLRNMIYAESSILESLSCVVMDEIHYLGDRSRGVVWEEIILTLGTHVQLVGLSATVSNADELGDWLSSVRGDTAVISSTHRPVPLRHLLLREGEMVPITDGLLRESRGRGEGYHDRRMSTKGRPLWAKRLDAIEALDDEELLPAIYFIFSRAGCDGAVEQMRRSRLRLTTKVEARDIGAFADEAVREVPAADLEALDYAAFRSGLTAGIAAHHAGMLPLFRTIVEELFSDGLIKVVFATETLALGIHMPARAVVLEKLTKFDGEGHVPLTAAQYSQITGRAGRRGIDILGTAVTLDDPELDLHVLINLANSPKFPLRSAFAPDYSMAVNLVSTIGDKEAEALVGRSFAQFQIDKDVVREASALEHTRRQAAERRDALDRLDPPAELDDYMALRAKLTALEREHKQKQREHADAEIAKALTRTDEGDVLLIDRKRLAFLGTVLTVKSDSPTAARVLCLLDNGHTKWLDVRDFHRPPITVGRLVLPSGRRATTGGNRKRLVGQMDRLAPKARARAKKLRKKENRPSDPRIGAARRELAAHHLHGNEKLELWAKAWHAWNEVAAREQTLTRRIEDDQASLARRFRRIVNLLREFGYLEQGRGGQIVATEEGALLARVHSEQELLITEVVRGGAWAGLDSAELAACVAAVVAHGRRQQTVRPPSSPKLQEALAATEASANKISAAERKRQLPQTSDIDLALAPVIHHWVSGGSLSEVLAASWQEGVDLTAGDFVRSARLVLDGLIQVAKIADDQTAKRARNAADMIRRGVVDEKIT</sequence>
<dbReference type="Pfam" id="PF00271">
    <property type="entry name" value="Helicase_C"/>
    <property type="match status" value="1"/>
</dbReference>
<dbReference type="CDD" id="cd18795">
    <property type="entry name" value="SF2_C_Ski2"/>
    <property type="match status" value="1"/>
</dbReference>
<feature type="domain" description="Helicase C-terminal" evidence="8">
    <location>
        <begin position="254"/>
        <end position="458"/>
    </location>
</feature>